<dbReference type="AlphaFoldDB" id="A0A553SKH9"/>
<dbReference type="Proteomes" id="UP000319837">
    <property type="component" value="Unassembled WGS sequence"/>
</dbReference>
<feature type="domain" description="Pyrroline-5-carboxylate reductase dimerisation" evidence="4">
    <location>
        <begin position="163"/>
        <end position="262"/>
    </location>
</feature>
<dbReference type="InterPro" id="IPR008927">
    <property type="entry name" value="6-PGluconate_DH-like_C_sf"/>
</dbReference>
<dbReference type="SUPFAM" id="SSF51735">
    <property type="entry name" value="NAD(P)-binding Rossmann-fold domains"/>
    <property type="match status" value="1"/>
</dbReference>
<comment type="similarity">
    <text evidence="1">Belongs to the pyrroline-5-carboxylate reductase family.</text>
</comment>
<evidence type="ECO:0000256" key="2">
    <source>
        <dbReference type="PIRSR" id="PIRSR000193-1"/>
    </source>
</evidence>
<dbReference type="Pfam" id="PF14748">
    <property type="entry name" value="P5CR_dimer"/>
    <property type="match status" value="1"/>
</dbReference>
<dbReference type="Pfam" id="PF03807">
    <property type="entry name" value="F420_oxidored"/>
    <property type="match status" value="1"/>
</dbReference>
<dbReference type="GO" id="GO:0004735">
    <property type="term" value="F:pyrroline-5-carboxylate reductase activity"/>
    <property type="evidence" value="ECO:0007669"/>
    <property type="project" value="InterPro"/>
</dbReference>
<comment type="caution">
    <text evidence="5">The sequence shown here is derived from an EMBL/GenBank/DDBJ whole genome shotgun (WGS) entry which is preliminary data.</text>
</comment>
<proteinExistence type="inferred from homology"/>
<evidence type="ECO:0000256" key="1">
    <source>
        <dbReference type="ARBA" id="ARBA00005525"/>
    </source>
</evidence>
<dbReference type="Gene3D" id="1.10.3730.10">
    <property type="entry name" value="ProC C-terminal domain-like"/>
    <property type="match status" value="1"/>
</dbReference>
<dbReference type="InterPro" id="IPR053790">
    <property type="entry name" value="P5CR-like_CS"/>
</dbReference>
<name>A0A553SKH9_NIACI</name>
<accession>A0A553SKH9</accession>
<keyword evidence="2" id="KW-0521">NADP</keyword>
<dbReference type="PANTHER" id="PTHR11645">
    <property type="entry name" value="PYRROLINE-5-CARBOXYLATE REDUCTASE"/>
    <property type="match status" value="1"/>
</dbReference>
<feature type="domain" description="Pyrroline-5-carboxylate reductase catalytic N-terminal" evidence="3">
    <location>
        <begin position="2"/>
        <end position="97"/>
    </location>
</feature>
<dbReference type="InterPro" id="IPR000304">
    <property type="entry name" value="Pyrroline-COOH_reductase"/>
</dbReference>
<dbReference type="PIRSF" id="PIRSF000193">
    <property type="entry name" value="Pyrrol-5-carb_rd"/>
    <property type="match status" value="1"/>
</dbReference>
<dbReference type="InterPro" id="IPR028939">
    <property type="entry name" value="P5C_Rdtase_cat_N"/>
</dbReference>
<evidence type="ECO:0000313" key="6">
    <source>
        <dbReference type="Proteomes" id="UP000319837"/>
    </source>
</evidence>
<evidence type="ECO:0000259" key="4">
    <source>
        <dbReference type="Pfam" id="PF14748"/>
    </source>
</evidence>
<organism evidence="5 6">
    <name type="scientific">Niallia circulans</name>
    <name type="common">Bacillus circulans</name>
    <dbReference type="NCBI Taxonomy" id="1397"/>
    <lineage>
        <taxon>Bacteria</taxon>
        <taxon>Bacillati</taxon>
        <taxon>Bacillota</taxon>
        <taxon>Bacilli</taxon>
        <taxon>Bacillales</taxon>
        <taxon>Bacillaceae</taxon>
        <taxon>Niallia</taxon>
    </lineage>
</organism>
<evidence type="ECO:0000313" key="5">
    <source>
        <dbReference type="EMBL" id="TRZ37515.1"/>
    </source>
</evidence>
<dbReference type="SUPFAM" id="SSF48179">
    <property type="entry name" value="6-phosphogluconate dehydrogenase C-terminal domain-like"/>
    <property type="match status" value="1"/>
</dbReference>
<dbReference type="EMBL" id="RIBP01000004">
    <property type="protein sequence ID" value="TRZ37515.1"/>
    <property type="molecule type" value="Genomic_DNA"/>
</dbReference>
<dbReference type="PROSITE" id="PS00521">
    <property type="entry name" value="P5CR"/>
    <property type="match status" value="1"/>
</dbReference>
<dbReference type="InterPro" id="IPR036291">
    <property type="entry name" value="NAD(P)-bd_dom_sf"/>
</dbReference>
<dbReference type="InterPro" id="IPR029036">
    <property type="entry name" value="P5CR_dimer"/>
</dbReference>
<reference evidence="6" key="1">
    <citation type="submission" date="2018-10" db="EMBL/GenBank/DDBJ databases">
        <title>FDA dAtabase for Regulatory Grade micrObial Sequences (FDA-ARGOS): Supporting development and validation of Infectious Disease Dx tests.</title>
        <authorList>
            <person name="Minogue T."/>
            <person name="Wolcott M."/>
            <person name="Wasieloski L."/>
            <person name="Aguilar W."/>
            <person name="Moore D."/>
            <person name="Tallon L."/>
            <person name="Sadzewicz L."/>
            <person name="Sengamalay N."/>
            <person name="Ott S."/>
            <person name="Godinez A."/>
            <person name="Nagaraj S."/>
            <person name="Vavikolanu K."/>
            <person name="Vyas G."/>
            <person name="Nadendla S."/>
            <person name="George J."/>
            <person name="Sichtig H."/>
        </authorList>
    </citation>
    <scope>NUCLEOTIDE SEQUENCE [LARGE SCALE GENOMIC DNA]</scope>
    <source>
        <strain evidence="6">FDAARGOS_343</strain>
    </source>
</reference>
<sequence>MKIGMIGTGNMGKILIEALLDSKAISPADLLIQNRTLAKAIQIKEIYPQVTVLKTAKKVAQNADLIFLCVKPHDVFSVASDIAPYLSSDKCVVSITSPINTEQLESALSCSVARIIPSITNRALCGVALFSYGSNCTQEWKHALNTLFNNFSTPTEIADNITRVASDIVSCGPAFFSYLTQRFIDGAVEETEIDAETATKLASEMLIGLGQLLEKGYYTLPTLQEKVSVKGGVTGEGITVLEKNIGDTFNQLFQATQHKFEEDLQSVKNSLVIHKNI</sequence>
<dbReference type="PANTHER" id="PTHR11645:SF51">
    <property type="entry name" value="COME OPERON PROTEIN 4"/>
    <property type="match status" value="1"/>
</dbReference>
<feature type="binding site" evidence="2">
    <location>
        <begin position="6"/>
        <end position="11"/>
    </location>
    <ligand>
        <name>NADP(+)</name>
        <dbReference type="ChEBI" id="CHEBI:58349"/>
    </ligand>
</feature>
<protein>
    <submittedName>
        <fullName evidence="5">Late competence protein ComER</fullName>
    </submittedName>
</protein>
<dbReference type="GO" id="GO:0055129">
    <property type="term" value="P:L-proline biosynthetic process"/>
    <property type="evidence" value="ECO:0007669"/>
    <property type="project" value="TreeGrafter"/>
</dbReference>
<dbReference type="Gene3D" id="3.40.50.720">
    <property type="entry name" value="NAD(P)-binding Rossmann-like Domain"/>
    <property type="match status" value="1"/>
</dbReference>
<dbReference type="NCBIfam" id="NF005814">
    <property type="entry name" value="PRK07680.1"/>
    <property type="match status" value="1"/>
</dbReference>
<evidence type="ECO:0000259" key="3">
    <source>
        <dbReference type="Pfam" id="PF03807"/>
    </source>
</evidence>
<dbReference type="RefSeq" id="WP_185765839.1">
    <property type="nucleotide sequence ID" value="NZ_RIBP01000004.1"/>
</dbReference>
<gene>
    <name evidence="5" type="ORF">CEQ21_18875</name>
</gene>